<dbReference type="EMBL" id="FNVQ01000002">
    <property type="protein sequence ID" value="SEG59998.1"/>
    <property type="molecule type" value="Genomic_DNA"/>
</dbReference>
<dbReference type="Pfam" id="PF07869">
    <property type="entry name" value="DUF1656"/>
    <property type="match status" value="1"/>
</dbReference>
<dbReference type="Proteomes" id="UP000236745">
    <property type="component" value="Unassembled WGS sequence"/>
</dbReference>
<reference evidence="6 7" key="1">
    <citation type="submission" date="2016-10" db="EMBL/GenBank/DDBJ databases">
        <authorList>
            <person name="de Groot N.N."/>
        </authorList>
    </citation>
    <scope>NUCLEOTIDE SEQUENCE [LARGE SCALE GENOMIC DNA]</scope>
    <source>
        <strain evidence="6 7">DSM 22012</strain>
    </source>
</reference>
<feature type="transmembrane region" description="Helical" evidence="5">
    <location>
        <begin position="7"/>
        <end position="27"/>
    </location>
</feature>
<evidence type="ECO:0000313" key="6">
    <source>
        <dbReference type="EMBL" id="SEG59998.1"/>
    </source>
</evidence>
<organism evidence="6 7">
    <name type="scientific">Marinobacterium lutimaris</name>
    <dbReference type="NCBI Taxonomy" id="568106"/>
    <lineage>
        <taxon>Bacteria</taxon>
        <taxon>Pseudomonadati</taxon>
        <taxon>Pseudomonadota</taxon>
        <taxon>Gammaproteobacteria</taxon>
        <taxon>Oceanospirillales</taxon>
        <taxon>Oceanospirillaceae</taxon>
        <taxon>Marinobacterium</taxon>
    </lineage>
</organism>
<sequence length="66" mass="7579">MPREIAFYGFYFPTVTVLFITALLITWGVDRILAGTGLYRWAWHPTLLRLAIYVGISCALTLPVYR</sequence>
<dbReference type="OrthoDB" id="6080293at2"/>
<dbReference type="AlphaFoldDB" id="A0A1H6BGW6"/>
<evidence type="ECO:0000256" key="3">
    <source>
        <dbReference type="ARBA" id="ARBA00022989"/>
    </source>
</evidence>
<evidence type="ECO:0000313" key="7">
    <source>
        <dbReference type="Proteomes" id="UP000236745"/>
    </source>
</evidence>
<dbReference type="InterPro" id="IPR012451">
    <property type="entry name" value="DUF1656"/>
</dbReference>
<evidence type="ECO:0008006" key="8">
    <source>
        <dbReference type="Google" id="ProtNLM"/>
    </source>
</evidence>
<gene>
    <name evidence="6" type="ORF">SAMN05444390_102648</name>
</gene>
<dbReference type="RefSeq" id="WP_104003746.1">
    <property type="nucleotide sequence ID" value="NZ_FNVQ01000002.1"/>
</dbReference>
<feature type="transmembrane region" description="Helical" evidence="5">
    <location>
        <begin position="47"/>
        <end position="65"/>
    </location>
</feature>
<name>A0A1H6BGW6_9GAMM</name>
<evidence type="ECO:0000256" key="2">
    <source>
        <dbReference type="ARBA" id="ARBA00022692"/>
    </source>
</evidence>
<evidence type="ECO:0000256" key="1">
    <source>
        <dbReference type="ARBA" id="ARBA00022475"/>
    </source>
</evidence>
<protein>
    <recommendedName>
        <fullName evidence="8">DUF1656 domain-containing protein</fullName>
    </recommendedName>
</protein>
<keyword evidence="1" id="KW-1003">Cell membrane</keyword>
<keyword evidence="7" id="KW-1185">Reference proteome</keyword>
<proteinExistence type="predicted"/>
<keyword evidence="4 5" id="KW-0472">Membrane</keyword>
<evidence type="ECO:0000256" key="4">
    <source>
        <dbReference type="ARBA" id="ARBA00023136"/>
    </source>
</evidence>
<keyword evidence="3 5" id="KW-1133">Transmembrane helix</keyword>
<accession>A0A1H6BGW6</accession>
<keyword evidence="2 5" id="KW-0812">Transmembrane</keyword>
<evidence type="ECO:0000256" key="5">
    <source>
        <dbReference type="SAM" id="Phobius"/>
    </source>
</evidence>